<reference evidence="3" key="1">
    <citation type="submission" date="2022-06" db="EMBL/GenBank/DDBJ databases">
        <title>Ornithinimicrobium JY.X270.</title>
        <authorList>
            <person name="Huang Y."/>
        </authorList>
    </citation>
    <scope>NUCLEOTIDE SEQUENCE</scope>
    <source>
        <strain evidence="3">JY.X270</strain>
    </source>
</reference>
<evidence type="ECO:0000313" key="4">
    <source>
        <dbReference type="Proteomes" id="UP001056535"/>
    </source>
</evidence>
<evidence type="ECO:0000313" key="3">
    <source>
        <dbReference type="EMBL" id="USQ75866.1"/>
    </source>
</evidence>
<dbReference type="Pfam" id="PF01557">
    <property type="entry name" value="FAA_hydrolase"/>
    <property type="match status" value="1"/>
</dbReference>
<dbReference type="InterPro" id="IPR011234">
    <property type="entry name" value="Fumarylacetoacetase-like_C"/>
</dbReference>
<dbReference type="EMBL" id="CP099490">
    <property type="protein sequence ID" value="USQ75866.1"/>
    <property type="molecule type" value="Genomic_DNA"/>
</dbReference>
<dbReference type="PANTHER" id="PTHR30143:SF0">
    <property type="entry name" value="2-KETO-4-PENTENOATE HYDRATASE"/>
    <property type="match status" value="1"/>
</dbReference>
<evidence type="ECO:0000256" key="1">
    <source>
        <dbReference type="ARBA" id="ARBA00023239"/>
    </source>
</evidence>
<dbReference type="InterPro" id="IPR050772">
    <property type="entry name" value="Hydratase-Decarb/MhpD_sf"/>
</dbReference>
<accession>A0ABY4YGG2</accession>
<dbReference type="InterPro" id="IPR036663">
    <property type="entry name" value="Fumarylacetoacetase_C_sf"/>
</dbReference>
<protein>
    <submittedName>
        <fullName evidence="3">2-keto-4-pentenoate hydratase</fullName>
    </submittedName>
</protein>
<organism evidence="3 4">
    <name type="scientific">Ornithinimicrobium cryptoxanthini</name>
    <dbReference type="NCBI Taxonomy" id="2934161"/>
    <lineage>
        <taxon>Bacteria</taxon>
        <taxon>Bacillati</taxon>
        <taxon>Actinomycetota</taxon>
        <taxon>Actinomycetes</taxon>
        <taxon>Micrococcales</taxon>
        <taxon>Ornithinimicrobiaceae</taxon>
        <taxon>Ornithinimicrobium</taxon>
    </lineage>
</organism>
<sequence length="260" mass="27427">MDNDVRLRVAQELASAYTTREPIAPLVQTHPGITLDDSYEIQQLQLRERLDGGAQVVGYKVGLTSAVMQRQMGVDQPDYGYLLDEMTYLENAPVPTEHFVQPKVEPEIAFVLGRDVSGPNATVAQVMGAIEYVVPALEIIDSRIRDWKIGLLDTVADNASSGGVVLGSRPTSLVDQDLRLAGCNLFVNGRIVGTGAGGAVLGSPLTAAVWLINTLGARGVTLRAGQVILSGSVTAAVTVAQGDTVSAQIAGLGTVTTRFV</sequence>
<name>A0ABY4YGG2_9MICO</name>
<evidence type="ECO:0000259" key="2">
    <source>
        <dbReference type="Pfam" id="PF01557"/>
    </source>
</evidence>
<dbReference type="Proteomes" id="UP001056535">
    <property type="component" value="Chromosome"/>
</dbReference>
<keyword evidence="1" id="KW-0456">Lyase</keyword>
<dbReference type="Gene3D" id="3.90.850.10">
    <property type="entry name" value="Fumarylacetoacetase-like, C-terminal domain"/>
    <property type="match status" value="1"/>
</dbReference>
<proteinExistence type="predicted"/>
<dbReference type="RefSeq" id="WP_252620383.1">
    <property type="nucleotide sequence ID" value="NZ_CP099490.1"/>
</dbReference>
<feature type="domain" description="Fumarylacetoacetase-like C-terminal" evidence="2">
    <location>
        <begin position="91"/>
        <end position="259"/>
    </location>
</feature>
<dbReference type="PANTHER" id="PTHR30143">
    <property type="entry name" value="ACID HYDRATASE"/>
    <property type="match status" value="1"/>
</dbReference>
<dbReference type="SUPFAM" id="SSF56529">
    <property type="entry name" value="FAH"/>
    <property type="match status" value="1"/>
</dbReference>
<keyword evidence="4" id="KW-1185">Reference proteome</keyword>
<gene>
    <name evidence="3" type="ORF">NF557_14870</name>
</gene>